<name>A0A3A1YHS9_9GAMM</name>
<reference evidence="2 3" key="1">
    <citation type="submission" date="2017-08" db="EMBL/GenBank/DDBJ databases">
        <title>Reclassification of Bisgaard taxon 37 and 44.</title>
        <authorList>
            <person name="Christensen H."/>
        </authorList>
    </citation>
    <scope>NUCLEOTIDE SEQUENCE [LARGE SCALE GENOMIC DNA]</scope>
    <source>
        <strain evidence="2 3">EEAB3T1</strain>
    </source>
</reference>
<feature type="signal peptide" evidence="1">
    <location>
        <begin position="1"/>
        <end position="25"/>
    </location>
</feature>
<feature type="chain" id="PRO_5017199381" evidence="1">
    <location>
        <begin position="26"/>
        <end position="227"/>
    </location>
</feature>
<protein>
    <submittedName>
        <fullName evidence="2">Uncharacterized protein</fullName>
    </submittedName>
</protein>
<dbReference type="AlphaFoldDB" id="A0A3A1YHS9"/>
<dbReference type="RefSeq" id="WP_119534211.1">
    <property type="nucleotide sequence ID" value="NZ_NRJF01000036.1"/>
</dbReference>
<evidence type="ECO:0000256" key="1">
    <source>
        <dbReference type="SAM" id="SignalP"/>
    </source>
</evidence>
<comment type="caution">
    <text evidence="2">The sequence shown here is derived from an EMBL/GenBank/DDBJ whole genome shotgun (WGS) entry which is preliminary data.</text>
</comment>
<proteinExistence type="predicted"/>
<organism evidence="2 3">
    <name type="scientific">Psittacicella gerlachiana</name>
    <dbReference type="NCBI Taxonomy" id="2028574"/>
    <lineage>
        <taxon>Bacteria</taxon>
        <taxon>Pseudomonadati</taxon>
        <taxon>Pseudomonadota</taxon>
        <taxon>Gammaproteobacteria</taxon>
        <taxon>Pasteurellales</taxon>
        <taxon>Psittacicellaceae</taxon>
        <taxon>Psittacicella</taxon>
    </lineage>
</organism>
<keyword evidence="3" id="KW-1185">Reference proteome</keyword>
<gene>
    <name evidence="2" type="ORF">CKF59_01465</name>
</gene>
<keyword evidence="1" id="KW-0732">Signal</keyword>
<sequence>MRSYFKTLTALVILSTTGSISTALAQTVNQLQVPLEALHQALSLEHFPGDKQNLNVKAYRKEVTSYLATNYRQAFRMYFTSTNRYTYKVTPDYSVLKLLWDFAQTCRQEQSQESTCADAILLQDLYQSKDNLNNFLAFFYFNAGDTLENPFYFRKFMAEYPFAQRDGFDIISRNNDELLAQRMSRSEYVELMGLPANDPVVSINNQLVYNEVKDRVLHNYQINLQPQ</sequence>
<evidence type="ECO:0000313" key="2">
    <source>
        <dbReference type="EMBL" id="RIY37813.1"/>
    </source>
</evidence>
<dbReference type="Proteomes" id="UP000265964">
    <property type="component" value="Unassembled WGS sequence"/>
</dbReference>
<dbReference type="EMBL" id="NRJF01000036">
    <property type="protein sequence ID" value="RIY37813.1"/>
    <property type="molecule type" value="Genomic_DNA"/>
</dbReference>
<accession>A0A3A1YHS9</accession>
<evidence type="ECO:0000313" key="3">
    <source>
        <dbReference type="Proteomes" id="UP000265964"/>
    </source>
</evidence>